<name>A0ABU0EMK7_9PSEU</name>
<gene>
    <name evidence="1" type="ORF">FB470_000491</name>
</gene>
<sequence>MTTPGGAFAFACDWGVVADPCCPGWEEAEPAERERASKLAVFLLWAATGRQYGRCEVTIRPCRRGCTAFTEVRGVWQGNRWTPLLQDGQWFNIECGCNQHRCSCTEVCEIELPGWLPEPVRVHVDGQDVPLVQFRVDDGRRLVWEANPDGACFPLCQDLSKPLGQPGTWAVTYKHGLPVPPGGEEIAGELACELLKACTPGMADQCRLPDNVKRVTRENVEYEFDAAASGDFGVFSINQWVKAVNPYGLVAPPQIYSPDVVSPVVTTWP</sequence>
<proteinExistence type="predicted"/>
<evidence type="ECO:0000313" key="2">
    <source>
        <dbReference type="Proteomes" id="UP001229651"/>
    </source>
</evidence>
<dbReference type="Proteomes" id="UP001229651">
    <property type="component" value="Unassembled WGS sequence"/>
</dbReference>
<reference evidence="1 2" key="1">
    <citation type="submission" date="2023-07" db="EMBL/GenBank/DDBJ databases">
        <title>Sequencing the genomes of 1000 actinobacteria strains.</title>
        <authorList>
            <person name="Klenk H.-P."/>
        </authorList>
    </citation>
    <scope>NUCLEOTIDE SEQUENCE [LARGE SCALE GENOMIC DNA]</scope>
    <source>
        <strain evidence="1 2">DSM 45805</strain>
    </source>
</reference>
<keyword evidence="2" id="KW-1185">Reference proteome</keyword>
<protein>
    <submittedName>
        <fullName evidence="1">Uncharacterized protein</fullName>
    </submittedName>
</protein>
<dbReference type="RefSeq" id="WP_306988376.1">
    <property type="nucleotide sequence ID" value="NZ_JAUSUT010000001.1"/>
</dbReference>
<dbReference type="EMBL" id="JAUSUT010000001">
    <property type="protein sequence ID" value="MDQ0376497.1"/>
    <property type="molecule type" value="Genomic_DNA"/>
</dbReference>
<evidence type="ECO:0000313" key="1">
    <source>
        <dbReference type="EMBL" id="MDQ0376497.1"/>
    </source>
</evidence>
<organism evidence="1 2">
    <name type="scientific">Amycolatopsis thermophila</name>
    <dbReference type="NCBI Taxonomy" id="206084"/>
    <lineage>
        <taxon>Bacteria</taxon>
        <taxon>Bacillati</taxon>
        <taxon>Actinomycetota</taxon>
        <taxon>Actinomycetes</taxon>
        <taxon>Pseudonocardiales</taxon>
        <taxon>Pseudonocardiaceae</taxon>
        <taxon>Amycolatopsis</taxon>
    </lineage>
</organism>
<comment type="caution">
    <text evidence="1">The sequence shown here is derived from an EMBL/GenBank/DDBJ whole genome shotgun (WGS) entry which is preliminary data.</text>
</comment>
<accession>A0ABU0EMK7</accession>